<evidence type="ECO:0000313" key="9">
    <source>
        <dbReference type="Proteomes" id="UP000230292"/>
    </source>
</evidence>
<gene>
    <name evidence="8" type="ORF">COW24_04740</name>
</gene>
<dbReference type="PANTHER" id="PTHR23426">
    <property type="entry name" value="FERREDOXIN/ADRENODOXIN"/>
    <property type="match status" value="1"/>
</dbReference>
<keyword evidence="2" id="KW-0001">2Fe-2S</keyword>
<name>A0A2M7H2P2_9BACT</name>
<keyword evidence="3" id="KW-0479">Metal-binding</keyword>
<feature type="domain" description="2Fe-2S ferredoxin-type" evidence="7">
    <location>
        <begin position="19"/>
        <end position="110"/>
    </location>
</feature>
<dbReference type="GO" id="GO:0046872">
    <property type="term" value="F:metal ion binding"/>
    <property type="evidence" value="ECO:0007669"/>
    <property type="project" value="UniProtKB-KW"/>
</dbReference>
<evidence type="ECO:0000256" key="5">
    <source>
        <dbReference type="ARBA" id="ARBA00023014"/>
    </source>
</evidence>
<dbReference type="PROSITE" id="PS00197">
    <property type="entry name" value="2FE2S_FER_1"/>
    <property type="match status" value="1"/>
</dbReference>
<evidence type="ECO:0000256" key="3">
    <source>
        <dbReference type="ARBA" id="ARBA00022723"/>
    </source>
</evidence>
<comment type="caution">
    <text evidence="8">The sequence shown here is derived from an EMBL/GenBank/DDBJ whole genome shotgun (WGS) entry which is preliminary data.</text>
</comment>
<dbReference type="InterPro" id="IPR012675">
    <property type="entry name" value="Beta-grasp_dom_sf"/>
</dbReference>
<dbReference type="PANTHER" id="PTHR23426:SF65">
    <property type="entry name" value="FERREDOXIN-2, MITOCHONDRIAL"/>
    <property type="match status" value="1"/>
</dbReference>
<evidence type="ECO:0000259" key="7">
    <source>
        <dbReference type="PROSITE" id="PS51085"/>
    </source>
</evidence>
<accession>A0A2M7H2P2</accession>
<organism evidence="8 9">
    <name type="scientific">Candidatus Kerfeldbacteria bacterium CG15_BIG_FIL_POST_REV_8_21_14_020_45_12</name>
    <dbReference type="NCBI Taxonomy" id="2014247"/>
    <lineage>
        <taxon>Bacteria</taxon>
        <taxon>Candidatus Kerfeldiibacteriota</taxon>
    </lineage>
</organism>
<protein>
    <submittedName>
        <fullName evidence="8">Ferredoxin</fullName>
    </submittedName>
</protein>
<dbReference type="Proteomes" id="UP000230292">
    <property type="component" value="Unassembled WGS sequence"/>
</dbReference>
<evidence type="ECO:0000256" key="6">
    <source>
        <dbReference type="ARBA" id="ARBA00034078"/>
    </source>
</evidence>
<sequence length="110" mass="11767">MLPAACSVLYWQRIFLPMHKVTFKGDDLTVEAETGANLRDVAQIEGASIPFGCEQGICGTCLITPIEGADNLSDIDDVEKDTLEAMGSDDGQRLACQCAVEGDVIVEGFL</sequence>
<comment type="cofactor">
    <cofactor evidence="6">
        <name>[2Fe-2S] cluster</name>
        <dbReference type="ChEBI" id="CHEBI:190135"/>
    </cofactor>
</comment>
<dbReference type="EMBL" id="PFGC01000050">
    <property type="protein sequence ID" value="PIW36491.1"/>
    <property type="molecule type" value="Genomic_DNA"/>
</dbReference>
<comment type="similarity">
    <text evidence="1">Belongs to the adrenodoxin/putidaredoxin family.</text>
</comment>
<dbReference type="InterPro" id="IPR036010">
    <property type="entry name" value="2Fe-2S_ferredoxin-like_sf"/>
</dbReference>
<evidence type="ECO:0000256" key="2">
    <source>
        <dbReference type="ARBA" id="ARBA00022714"/>
    </source>
</evidence>
<proteinExistence type="inferred from homology"/>
<dbReference type="Gene3D" id="3.10.20.30">
    <property type="match status" value="1"/>
</dbReference>
<dbReference type="InterPro" id="IPR001055">
    <property type="entry name" value="Adrenodoxin-like"/>
</dbReference>
<keyword evidence="4" id="KW-0408">Iron</keyword>
<dbReference type="GO" id="GO:0140647">
    <property type="term" value="P:P450-containing electron transport chain"/>
    <property type="evidence" value="ECO:0007669"/>
    <property type="project" value="InterPro"/>
</dbReference>
<dbReference type="SUPFAM" id="SSF54292">
    <property type="entry name" value="2Fe-2S ferredoxin-like"/>
    <property type="match status" value="1"/>
</dbReference>
<dbReference type="Pfam" id="PF00111">
    <property type="entry name" value="Fer2"/>
    <property type="match status" value="1"/>
</dbReference>
<keyword evidence="5" id="KW-0411">Iron-sulfur</keyword>
<dbReference type="GO" id="GO:0009055">
    <property type="term" value="F:electron transfer activity"/>
    <property type="evidence" value="ECO:0007669"/>
    <property type="project" value="TreeGrafter"/>
</dbReference>
<dbReference type="AlphaFoldDB" id="A0A2M7H2P2"/>
<dbReference type="PROSITE" id="PS51085">
    <property type="entry name" value="2FE2S_FER_2"/>
    <property type="match status" value="1"/>
</dbReference>
<dbReference type="CDD" id="cd00207">
    <property type="entry name" value="fer2"/>
    <property type="match status" value="1"/>
</dbReference>
<dbReference type="InterPro" id="IPR006058">
    <property type="entry name" value="2Fe2S_fd_BS"/>
</dbReference>
<dbReference type="InterPro" id="IPR001041">
    <property type="entry name" value="2Fe-2S_ferredoxin-type"/>
</dbReference>
<evidence type="ECO:0000256" key="1">
    <source>
        <dbReference type="ARBA" id="ARBA00010914"/>
    </source>
</evidence>
<evidence type="ECO:0000313" key="8">
    <source>
        <dbReference type="EMBL" id="PIW36491.1"/>
    </source>
</evidence>
<reference evidence="8 9" key="1">
    <citation type="submission" date="2017-09" db="EMBL/GenBank/DDBJ databases">
        <title>Depth-based differentiation of microbial function through sediment-hosted aquifers and enrichment of novel symbionts in the deep terrestrial subsurface.</title>
        <authorList>
            <person name="Probst A.J."/>
            <person name="Ladd B."/>
            <person name="Jarett J.K."/>
            <person name="Geller-Mcgrath D.E."/>
            <person name="Sieber C.M."/>
            <person name="Emerson J.B."/>
            <person name="Anantharaman K."/>
            <person name="Thomas B.C."/>
            <person name="Malmstrom R."/>
            <person name="Stieglmeier M."/>
            <person name="Klingl A."/>
            <person name="Woyke T."/>
            <person name="Ryan C.M."/>
            <person name="Banfield J.F."/>
        </authorList>
    </citation>
    <scope>NUCLEOTIDE SEQUENCE [LARGE SCALE GENOMIC DNA]</scope>
    <source>
        <strain evidence="8">CG15_BIG_FIL_POST_REV_8_21_14_020_45_12</strain>
    </source>
</reference>
<dbReference type="GO" id="GO:0051537">
    <property type="term" value="F:2 iron, 2 sulfur cluster binding"/>
    <property type="evidence" value="ECO:0007669"/>
    <property type="project" value="UniProtKB-KW"/>
</dbReference>
<evidence type="ECO:0000256" key="4">
    <source>
        <dbReference type="ARBA" id="ARBA00023004"/>
    </source>
</evidence>